<feature type="compositionally biased region" description="Basic and acidic residues" evidence="7">
    <location>
        <begin position="381"/>
        <end position="401"/>
    </location>
</feature>
<dbReference type="Gene3D" id="3.40.50.300">
    <property type="entry name" value="P-loop containing nucleotide triphosphate hydrolases"/>
    <property type="match status" value="2"/>
</dbReference>
<dbReference type="SMART" id="SM00490">
    <property type="entry name" value="HELICc"/>
    <property type="match status" value="1"/>
</dbReference>
<dbReference type="InterPro" id="IPR014014">
    <property type="entry name" value="RNA_helicase_DEAD_Q_motif"/>
</dbReference>
<evidence type="ECO:0000313" key="12">
    <source>
        <dbReference type="Proteomes" id="UP000182762"/>
    </source>
</evidence>
<dbReference type="InterPro" id="IPR027417">
    <property type="entry name" value="P-loop_NTPase"/>
</dbReference>
<evidence type="ECO:0000256" key="5">
    <source>
        <dbReference type="ARBA" id="ARBA00038437"/>
    </source>
</evidence>
<evidence type="ECO:0000256" key="1">
    <source>
        <dbReference type="ARBA" id="ARBA00022741"/>
    </source>
</evidence>
<dbReference type="EMBL" id="FOXX01000003">
    <property type="protein sequence ID" value="SFQ48265.1"/>
    <property type="molecule type" value="Genomic_DNA"/>
</dbReference>
<comment type="caution">
    <text evidence="11">The sequence shown here is derived from an EMBL/GenBank/DDBJ whole genome shotgun (WGS) entry which is preliminary data.</text>
</comment>
<evidence type="ECO:0000259" key="9">
    <source>
        <dbReference type="PROSITE" id="PS51194"/>
    </source>
</evidence>
<dbReference type="GeneID" id="93710302"/>
<proteinExistence type="inferred from homology"/>
<dbReference type="InterPro" id="IPR014001">
    <property type="entry name" value="Helicase_ATP-bd"/>
</dbReference>
<sequence>MSFQSLGISIEVCERLKAGGIVKPTPVQAKAIPAVLKGQDVIAKAQTGTGKTLAFLLPILEKLDLEDESVQALIVAPTRELALQITDESNKLTKQLGLPEALAVYGGQDVERQMRKLQGNVGIVVATPGRLLDHLRRGTISLQKVRTLVLDEADQMLHIGFLNEVEEIIAQTPKNRQTLLFSATISDGVRKLSKKHLKQAVDITIKAEKVTVKEIKQFIIETTDRKKQYDLLETLKTHRPFLAVIFCRTKRRAGVLNDALKRNGYKSEELHGDITQAKREKVMKSFRNAEIQLLVATDVAARGLDVEGVTHVFNYDIPEDAESYIHRIGRTGRAGGKGLAITFVAEKDERTMTLIEKEICFKLNRKTVDDEPLRSQQKRAPQGERKQTKKEPKREGKRENHSASTSRGKRGKGTDSPKRGRKKEDKGGRSSRGSSNDRQSNFGKNSGRKTGKQSRTKRSR</sequence>
<name>A0A1I5YW78_9BACI</name>
<evidence type="ECO:0000313" key="11">
    <source>
        <dbReference type="EMBL" id="SFQ48265.1"/>
    </source>
</evidence>
<dbReference type="CDD" id="cd18787">
    <property type="entry name" value="SF2_C_DEAD"/>
    <property type="match status" value="1"/>
</dbReference>
<evidence type="ECO:0000256" key="2">
    <source>
        <dbReference type="ARBA" id="ARBA00022801"/>
    </source>
</evidence>
<protein>
    <submittedName>
        <fullName evidence="11">ATP-dependent RNA helicase DeaD</fullName>
    </submittedName>
</protein>
<feature type="domain" description="Helicase C-terminal" evidence="9">
    <location>
        <begin position="214"/>
        <end position="381"/>
    </location>
</feature>
<evidence type="ECO:0000256" key="6">
    <source>
        <dbReference type="PROSITE-ProRule" id="PRU00552"/>
    </source>
</evidence>
<evidence type="ECO:0000256" key="4">
    <source>
        <dbReference type="ARBA" id="ARBA00022840"/>
    </source>
</evidence>
<dbReference type="PROSITE" id="PS51194">
    <property type="entry name" value="HELICASE_CTER"/>
    <property type="match status" value="1"/>
</dbReference>
<reference evidence="11 12" key="1">
    <citation type="submission" date="2016-10" db="EMBL/GenBank/DDBJ databases">
        <authorList>
            <person name="Varghese N."/>
            <person name="Submissions S."/>
        </authorList>
    </citation>
    <scope>NUCLEOTIDE SEQUENCE [LARGE SCALE GENOMIC DNA]</scope>
    <source>
        <strain evidence="11 12">DSM 13796</strain>
    </source>
</reference>
<feature type="compositionally biased region" description="Basic residues" evidence="7">
    <location>
        <begin position="446"/>
        <end position="460"/>
    </location>
</feature>
<dbReference type="Pfam" id="PF00271">
    <property type="entry name" value="Helicase_C"/>
    <property type="match status" value="1"/>
</dbReference>
<dbReference type="InterPro" id="IPR050079">
    <property type="entry name" value="DEAD_box_RNA_helicase"/>
</dbReference>
<organism evidence="11 12">
    <name type="scientific">Priestia endophytica DSM 13796</name>
    <dbReference type="NCBI Taxonomy" id="1121089"/>
    <lineage>
        <taxon>Bacteria</taxon>
        <taxon>Bacillati</taxon>
        <taxon>Bacillota</taxon>
        <taxon>Bacilli</taxon>
        <taxon>Bacillales</taxon>
        <taxon>Bacillaceae</taxon>
        <taxon>Priestia</taxon>
    </lineage>
</organism>
<keyword evidence="2" id="KW-0378">Hydrolase</keyword>
<dbReference type="RefSeq" id="WP_061805173.1">
    <property type="nucleotide sequence ID" value="NZ_FOXX01000003.1"/>
</dbReference>
<dbReference type="PROSITE" id="PS51195">
    <property type="entry name" value="Q_MOTIF"/>
    <property type="match status" value="1"/>
</dbReference>
<evidence type="ECO:0000256" key="7">
    <source>
        <dbReference type="SAM" id="MobiDB-lite"/>
    </source>
</evidence>
<feature type="region of interest" description="Disordered" evidence="7">
    <location>
        <begin position="370"/>
        <end position="460"/>
    </location>
</feature>
<dbReference type="PANTHER" id="PTHR47959:SF1">
    <property type="entry name" value="ATP-DEPENDENT RNA HELICASE DBPA"/>
    <property type="match status" value="1"/>
</dbReference>
<keyword evidence="12" id="KW-1185">Reference proteome</keyword>
<keyword evidence="3 11" id="KW-0347">Helicase</keyword>
<feature type="compositionally biased region" description="Basic and acidic residues" evidence="7">
    <location>
        <begin position="412"/>
        <end position="428"/>
    </location>
</feature>
<dbReference type="GO" id="GO:0004386">
    <property type="term" value="F:helicase activity"/>
    <property type="evidence" value="ECO:0007669"/>
    <property type="project" value="UniProtKB-KW"/>
</dbReference>
<evidence type="ECO:0000259" key="8">
    <source>
        <dbReference type="PROSITE" id="PS51192"/>
    </source>
</evidence>
<accession>A0A1I5YW78</accession>
<dbReference type="SUPFAM" id="SSF52540">
    <property type="entry name" value="P-loop containing nucleoside triphosphate hydrolases"/>
    <property type="match status" value="1"/>
</dbReference>
<evidence type="ECO:0000259" key="10">
    <source>
        <dbReference type="PROSITE" id="PS51195"/>
    </source>
</evidence>
<dbReference type="Proteomes" id="UP000182762">
    <property type="component" value="Unassembled WGS sequence"/>
</dbReference>
<dbReference type="Pfam" id="PF00270">
    <property type="entry name" value="DEAD"/>
    <property type="match status" value="1"/>
</dbReference>
<dbReference type="PANTHER" id="PTHR47959">
    <property type="entry name" value="ATP-DEPENDENT RNA HELICASE RHLE-RELATED"/>
    <property type="match status" value="1"/>
</dbReference>
<gene>
    <name evidence="11" type="ORF">SAMN02745910_01602</name>
</gene>
<keyword evidence="1" id="KW-0547">Nucleotide-binding</keyword>
<dbReference type="PROSITE" id="PS51192">
    <property type="entry name" value="HELICASE_ATP_BIND_1"/>
    <property type="match status" value="1"/>
</dbReference>
<evidence type="ECO:0000256" key="3">
    <source>
        <dbReference type="ARBA" id="ARBA00022806"/>
    </source>
</evidence>
<feature type="short sequence motif" description="Q motif" evidence="6">
    <location>
        <begin position="1"/>
        <end position="29"/>
    </location>
</feature>
<feature type="domain" description="Helicase ATP-binding" evidence="8">
    <location>
        <begin position="32"/>
        <end position="203"/>
    </location>
</feature>
<dbReference type="InterPro" id="IPR001650">
    <property type="entry name" value="Helicase_C-like"/>
</dbReference>
<dbReference type="SMART" id="SM00487">
    <property type="entry name" value="DEXDc"/>
    <property type="match status" value="1"/>
</dbReference>
<keyword evidence="4" id="KW-0067">ATP-binding</keyword>
<dbReference type="CDD" id="cd00268">
    <property type="entry name" value="DEADc"/>
    <property type="match status" value="1"/>
</dbReference>
<feature type="domain" description="DEAD-box RNA helicase Q" evidence="10">
    <location>
        <begin position="1"/>
        <end position="29"/>
    </location>
</feature>
<comment type="similarity">
    <text evidence="5">Belongs to the DEAD box helicase family.</text>
</comment>
<dbReference type="InterPro" id="IPR011545">
    <property type="entry name" value="DEAD/DEAH_box_helicase_dom"/>
</dbReference>
<dbReference type="InterPro" id="IPR044742">
    <property type="entry name" value="DEAD/DEAH_RhlB"/>
</dbReference>